<name>A0ABS8T1T3_DATST</name>
<dbReference type="Proteomes" id="UP000823775">
    <property type="component" value="Unassembled WGS sequence"/>
</dbReference>
<reference evidence="1 2" key="1">
    <citation type="journal article" date="2021" name="BMC Genomics">
        <title>Datura genome reveals duplications of psychoactive alkaloid biosynthetic genes and high mutation rate following tissue culture.</title>
        <authorList>
            <person name="Rajewski A."/>
            <person name="Carter-House D."/>
            <person name="Stajich J."/>
            <person name="Litt A."/>
        </authorList>
    </citation>
    <scope>NUCLEOTIDE SEQUENCE [LARGE SCALE GENOMIC DNA]</scope>
    <source>
        <strain evidence="1">AR-01</strain>
    </source>
</reference>
<protein>
    <submittedName>
        <fullName evidence="1">Uncharacterized protein</fullName>
    </submittedName>
</protein>
<proteinExistence type="predicted"/>
<comment type="caution">
    <text evidence="1">The sequence shown here is derived from an EMBL/GenBank/DDBJ whole genome shotgun (WGS) entry which is preliminary data.</text>
</comment>
<organism evidence="1 2">
    <name type="scientific">Datura stramonium</name>
    <name type="common">Jimsonweed</name>
    <name type="synonym">Common thornapple</name>
    <dbReference type="NCBI Taxonomy" id="4076"/>
    <lineage>
        <taxon>Eukaryota</taxon>
        <taxon>Viridiplantae</taxon>
        <taxon>Streptophyta</taxon>
        <taxon>Embryophyta</taxon>
        <taxon>Tracheophyta</taxon>
        <taxon>Spermatophyta</taxon>
        <taxon>Magnoliopsida</taxon>
        <taxon>eudicotyledons</taxon>
        <taxon>Gunneridae</taxon>
        <taxon>Pentapetalae</taxon>
        <taxon>asterids</taxon>
        <taxon>lamiids</taxon>
        <taxon>Solanales</taxon>
        <taxon>Solanaceae</taxon>
        <taxon>Solanoideae</taxon>
        <taxon>Datureae</taxon>
        <taxon>Datura</taxon>
    </lineage>
</organism>
<dbReference type="EMBL" id="JACEIK010001005">
    <property type="protein sequence ID" value="MCD7464941.1"/>
    <property type="molecule type" value="Genomic_DNA"/>
</dbReference>
<evidence type="ECO:0000313" key="2">
    <source>
        <dbReference type="Proteomes" id="UP000823775"/>
    </source>
</evidence>
<gene>
    <name evidence="1" type="ORF">HAX54_000251</name>
</gene>
<accession>A0ABS8T1T3</accession>
<evidence type="ECO:0000313" key="1">
    <source>
        <dbReference type="EMBL" id="MCD7464941.1"/>
    </source>
</evidence>
<feature type="non-terminal residue" evidence="1">
    <location>
        <position position="58"/>
    </location>
</feature>
<sequence>ATATTRQPWHKTGHLRLLAANVLQPPAPGLLLVQQLARVVTSQALFACVHTLNSQYTP</sequence>
<feature type="non-terminal residue" evidence="1">
    <location>
        <position position="1"/>
    </location>
</feature>
<keyword evidence="2" id="KW-1185">Reference proteome</keyword>